<dbReference type="SMART" id="SM00220">
    <property type="entry name" value="S_TKc"/>
    <property type="match status" value="1"/>
</dbReference>
<dbReference type="GO" id="GO:0005524">
    <property type="term" value="F:ATP binding"/>
    <property type="evidence" value="ECO:0007669"/>
    <property type="project" value="UniProtKB-UniRule"/>
</dbReference>
<dbReference type="InterPro" id="IPR000719">
    <property type="entry name" value="Prot_kinase_dom"/>
</dbReference>
<evidence type="ECO:0000313" key="12">
    <source>
        <dbReference type="Proteomes" id="UP000469763"/>
    </source>
</evidence>
<dbReference type="GO" id="GO:0004674">
    <property type="term" value="F:protein serine/threonine kinase activity"/>
    <property type="evidence" value="ECO:0007669"/>
    <property type="project" value="UniProtKB-KW"/>
</dbReference>
<keyword evidence="9" id="KW-0472">Membrane</keyword>
<evidence type="ECO:0000256" key="6">
    <source>
        <dbReference type="ARBA" id="ARBA00022840"/>
    </source>
</evidence>
<keyword evidence="3" id="KW-0808">Transferase</keyword>
<evidence type="ECO:0000256" key="9">
    <source>
        <dbReference type="SAM" id="Phobius"/>
    </source>
</evidence>
<feature type="region of interest" description="Disordered" evidence="8">
    <location>
        <begin position="346"/>
        <end position="376"/>
    </location>
</feature>
<evidence type="ECO:0000256" key="7">
    <source>
        <dbReference type="PROSITE-ProRule" id="PRU10141"/>
    </source>
</evidence>
<feature type="compositionally biased region" description="Low complexity" evidence="8">
    <location>
        <begin position="295"/>
        <end position="309"/>
    </location>
</feature>
<dbReference type="PANTHER" id="PTHR43289:SF6">
    <property type="entry name" value="SERINE_THREONINE-PROTEIN KINASE NEKL-3"/>
    <property type="match status" value="1"/>
</dbReference>
<keyword evidence="2" id="KW-0723">Serine/threonine-protein kinase</keyword>
<dbReference type="OrthoDB" id="9762169at2"/>
<keyword evidence="9" id="KW-1133">Transmembrane helix</keyword>
<dbReference type="Pfam" id="PF00069">
    <property type="entry name" value="Pkinase"/>
    <property type="match status" value="1"/>
</dbReference>
<keyword evidence="9" id="KW-0812">Transmembrane</keyword>
<protein>
    <recommendedName>
        <fullName evidence="1">non-specific serine/threonine protein kinase</fullName>
        <ecNumber evidence="1">2.7.11.1</ecNumber>
    </recommendedName>
</protein>
<dbReference type="EC" id="2.7.11.1" evidence="1"/>
<evidence type="ECO:0000256" key="8">
    <source>
        <dbReference type="SAM" id="MobiDB-lite"/>
    </source>
</evidence>
<comment type="caution">
    <text evidence="11">The sequence shown here is derived from an EMBL/GenBank/DDBJ whole genome shotgun (WGS) entry which is preliminary data.</text>
</comment>
<name>A0A7K3THG1_9BIFI</name>
<evidence type="ECO:0000256" key="4">
    <source>
        <dbReference type="ARBA" id="ARBA00022741"/>
    </source>
</evidence>
<dbReference type="AlphaFoldDB" id="A0A7K3THG1"/>
<dbReference type="CDD" id="cd14014">
    <property type="entry name" value="STKc_PknB_like"/>
    <property type="match status" value="1"/>
</dbReference>
<dbReference type="PANTHER" id="PTHR43289">
    <property type="entry name" value="MITOGEN-ACTIVATED PROTEIN KINASE KINASE KINASE 20-RELATED"/>
    <property type="match status" value="1"/>
</dbReference>
<feature type="region of interest" description="Disordered" evidence="8">
    <location>
        <begin position="286"/>
        <end position="309"/>
    </location>
</feature>
<evidence type="ECO:0000256" key="5">
    <source>
        <dbReference type="ARBA" id="ARBA00022777"/>
    </source>
</evidence>
<dbReference type="InterPro" id="IPR008271">
    <property type="entry name" value="Ser/Thr_kinase_AS"/>
</dbReference>
<evidence type="ECO:0000256" key="2">
    <source>
        <dbReference type="ARBA" id="ARBA00022527"/>
    </source>
</evidence>
<keyword evidence="6 7" id="KW-0067">ATP-binding</keyword>
<evidence type="ECO:0000256" key="3">
    <source>
        <dbReference type="ARBA" id="ARBA00022679"/>
    </source>
</evidence>
<reference evidence="11 12" key="1">
    <citation type="submission" date="2019-10" db="EMBL/GenBank/DDBJ databases">
        <title>Bifidobacterium from non-human primates.</title>
        <authorList>
            <person name="Modesto M."/>
        </authorList>
    </citation>
    <scope>NUCLEOTIDE SEQUENCE [LARGE SCALE GENOMIC DNA]</scope>
    <source>
        <strain evidence="11 12">TREC</strain>
    </source>
</reference>
<keyword evidence="5 11" id="KW-0418">Kinase</keyword>
<feature type="compositionally biased region" description="Pro residues" evidence="8">
    <location>
        <begin position="353"/>
        <end position="364"/>
    </location>
</feature>
<organism evidence="11 12">
    <name type="scientific">Bifidobacterium avesanii</name>
    <dbReference type="NCBI Taxonomy" id="1798157"/>
    <lineage>
        <taxon>Bacteria</taxon>
        <taxon>Bacillati</taxon>
        <taxon>Actinomycetota</taxon>
        <taxon>Actinomycetes</taxon>
        <taxon>Bifidobacteriales</taxon>
        <taxon>Bifidobacteriaceae</taxon>
        <taxon>Bifidobacterium</taxon>
    </lineage>
</organism>
<dbReference type="Gene3D" id="1.10.510.10">
    <property type="entry name" value="Transferase(Phosphotransferase) domain 1"/>
    <property type="match status" value="1"/>
</dbReference>
<dbReference type="EMBL" id="WHZY01000007">
    <property type="protein sequence ID" value="NEG78537.1"/>
    <property type="molecule type" value="Genomic_DNA"/>
</dbReference>
<evidence type="ECO:0000313" key="11">
    <source>
        <dbReference type="EMBL" id="NEG78537.1"/>
    </source>
</evidence>
<dbReference type="InterPro" id="IPR017441">
    <property type="entry name" value="Protein_kinase_ATP_BS"/>
</dbReference>
<evidence type="ECO:0000256" key="1">
    <source>
        <dbReference type="ARBA" id="ARBA00012513"/>
    </source>
</evidence>
<proteinExistence type="predicted"/>
<dbReference type="InterPro" id="IPR011009">
    <property type="entry name" value="Kinase-like_dom_sf"/>
</dbReference>
<dbReference type="Proteomes" id="UP000469763">
    <property type="component" value="Unassembled WGS sequence"/>
</dbReference>
<dbReference type="PROSITE" id="PS50011">
    <property type="entry name" value="PROTEIN_KINASE_DOM"/>
    <property type="match status" value="1"/>
</dbReference>
<keyword evidence="4 7" id="KW-0547">Nucleotide-binding</keyword>
<sequence>MDDAIAVLASGGYAPLRRLGVGTTAEVWLCRHVPSGREVAVKLARRRADDEEARRFLAEAEVLSELSAHPSILTVLGAGVAADGRPYLALEFAPGGNGRQLMAGSPLGPAEALDVGVRLSGALLAAHRLGVTHRDVKPANILFAADGSPLLADFGVAASVYDVAVATGHSEPWAAPEVLGGRSGGDESTDLYSLAASLFALMTGRPPRDAEDVRGEPTVPPAVSRALAPALSANPADRPYSALEFARGLQTAQWLAFGGVTPLVADGEPAYPPRIAARLEMRVPPGSALRTGSVSPDHPASRSSRRSPSWTRAVAISTAVAALLALGAGVAVPAVLRRVDSVPAGVTVEAPGPSVPPSDSPVPLPLKDTPGESAAS</sequence>
<feature type="transmembrane region" description="Helical" evidence="9">
    <location>
        <begin position="313"/>
        <end position="336"/>
    </location>
</feature>
<dbReference type="SUPFAM" id="SSF56112">
    <property type="entry name" value="Protein kinase-like (PK-like)"/>
    <property type="match status" value="1"/>
</dbReference>
<gene>
    <name evidence="11" type="ORF">GFD22_06060</name>
</gene>
<evidence type="ECO:0000259" key="10">
    <source>
        <dbReference type="PROSITE" id="PS50011"/>
    </source>
</evidence>
<keyword evidence="12" id="KW-1185">Reference proteome</keyword>
<dbReference type="PROSITE" id="PS00107">
    <property type="entry name" value="PROTEIN_KINASE_ATP"/>
    <property type="match status" value="1"/>
</dbReference>
<feature type="binding site" evidence="7">
    <location>
        <position position="42"/>
    </location>
    <ligand>
        <name>ATP</name>
        <dbReference type="ChEBI" id="CHEBI:30616"/>
    </ligand>
</feature>
<dbReference type="PROSITE" id="PS00108">
    <property type="entry name" value="PROTEIN_KINASE_ST"/>
    <property type="match status" value="1"/>
</dbReference>
<accession>A0A7K3THG1</accession>
<feature type="domain" description="Protein kinase" evidence="10">
    <location>
        <begin position="13"/>
        <end position="255"/>
    </location>
</feature>
<dbReference type="RefSeq" id="WP_152350215.1">
    <property type="nucleotide sequence ID" value="NZ_WBSN01000006.1"/>
</dbReference>